<comment type="function">
    <text evidence="8">Part of a membrane-bound complex that couples electron transfer with translocation of ions across the membrane.</text>
</comment>
<evidence type="ECO:0000256" key="1">
    <source>
        <dbReference type="ARBA" id="ARBA00022448"/>
    </source>
</evidence>
<feature type="compositionally biased region" description="Basic and acidic residues" evidence="9">
    <location>
        <begin position="522"/>
        <end position="534"/>
    </location>
</feature>
<dbReference type="Pfam" id="PF01512">
    <property type="entry name" value="Complex1_51K"/>
    <property type="match status" value="1"/>
</dbReference>
<feature type="domain" description="4Fe-4S ferredoxin-type" evidence="10">
    <location>
        <begin position="408"/>
        <end position="437"/>
    </location>
</feature>
<keyword evidence="12" id="KW-1185">Reference proteome</keyword>
<keyword evidence="8" id="KW-0472">Membrane</keyword>
<dbReference type="InterPro" id="IPR019554">
    <property type="entry name" value="Soluble_ligand-bd"/>
</dbReference>
<feature type="binding site" evidence="8">
    <location>
        <position position="378"/>
    </location>
    <ligand>
        <name>[4Fe-4S] cluster</name>
        <dbReference type="ChEBI" id="CHEBI:49883"/>
        <label>1</label>
    </ligand>
</feature>
<keyword evidence="5 8" id="KW-0249">Electron transport</keyword>
<evidence type="ECO:0000259" key="10">
    <source>
        <dbReference type="PROSITE" id="PS51379"/>
    </source>
</evidence>
<dbReference type="HAMAP" id="MF_00461">
    <property type="entry name" value="RsxC_RnfC"/>
    <property type="match status" value="1"/>
</dbReference>
<feature type="binding site" evidence="8">
    <location>
        <position position="381"/>
    </location>
    <ligand>
        <name>[4Fe-4S] cluster</name>
        <dbReference type="ChEBI" id="CHEBI:49883"/>
        <label>1</label>
    </ligand>
</feature>
<dbReference type="InterPro" id="IPR017900">
    <property type="entry name" value="4Fe4S_Fe_S_CS"/>
</dbReference>
<dbReference type="GO" id="GO:0051539">
    <property type="term" value="F:4 iron, 4 sulfur cluster binding"/>
    <property type="evidence" value="ECO:0007669"/>
    <property type="project" value="UniProtKB-KW"/>
</dbReference>
<dbReference type="Pfam" id="PF10531">
    <property type="entry name" value="SLBB"/>
    <property type="match status" value="1"/>
</dbReference>
<evidence type="ECO:0000256" key="2">
    <source>
        <dbReference type="ARBA" id="ARBA00022485"/>
    </source>
</evidence>
<evidence type="ECO:0000256" key="6">
    <source>
        <dbReference type="ARBA" id="ARBA00023004"/>
    </source>
</evidence>
<dbReference type="PANTHER" id="PTHR43034:SF2">
    <property type="entry name" value="ION-TRANSLOCATING OXIDOREDUCTASE COMPLEX SUBUNIT C"/>
    <property type="match status" value="1"/>
</dbReference>
<comment type="similarity">
    <text evidence="8">Belongs to the 4Fe4S bacterial-type ferredoxin family. RnfC subfamily.</text>
</comment>
<dbReference type="PROSITE" id="PS00198">
    <property type="entry name" value="4FE4S_FER_1"/>
    <property type="match status" value="1"/>
</dbReference>
<dbReference type="NCBIfam" id="TIGR01945">
    <property type="entry name" value="rnfC"/>
    <property type="match status" value="1"/>
</dbReference>
<dbReference type="Proteomes" id="UP000189462">
    <property type="component" value="Unassembled WGS sequence"/>
</dbReference>
<keyword evidence="4 8" id="KW-0677">Repeat</keyword>
<feature type="binding site" evidence="8">
    <location>
        <position position="420"/>
    </location>
    <ligand>
        <name>[4Fe-4S] cluster</name>
        <dbReference type="ChEBI" id="CHEBI:49883"/>
        <label>2</label>
    </ligand>
</feature>
<dbReference type="Pfam" id="PF13375">
    <property type="entry name" value="RnfC_N"/>
    <property type="match status" value="1"/>
</dbReference>
<evidence type="ECO:0000256" key="4">
    <source>
        <dbReference type="ARBA" id="ARBA00022737"/>
    </source>
</evidence>
<reference evidence="11 12" key="1">
    <citation type="submission" date="2017-02" db="EMBL/GenBank/DDBJ databases">
        <title>Genomic diversity within the haloalkaliphilic genus Thioalkalivibrio.</title>
        <authorList>
            <person name="Ahn A.-C."/>
            <person name="Meier-Kolthoff J."/>
            <person name="Overmars L."/>
            <person name="Richter M."/>
            <person name="Woyke T."/>
            <person name="Sorokin D.Y."/>
            <person name="Muyzer G."/>
        </authorList>
    </citation>
    <scope>NUCLEOTIDE SEQUENCE [LARGE SCALE GENOMIC DNA]</scope>
    <source>
        <strain evidence="11 12">ALJD</strain>
    </source>
</reference>
<dbReference type="EC" id="7.-.-.-" evidence="8"/>
<feature type="binding site" evidence="8">
    <location>
        <position position="417"/>
    </location>
    <ligand>
        <name>[4Fe-4S] cluster</name>
        <dbReference type="ChEBI" id="CHEBI:49883"/>
        <label>2</label>
    </ligand>
</feature>
<evidence type="ECO:0000256" key="7">
    <source>
        <dbReference type="ARBA" id="ARBA00023014"/>
    </source>
</evidence>
<name>A0A1V3NGE4_9GAMM</name>
<dbReference type="SUPFAM" id="SSF142019">
    <property type="entry name" value="Nqo1 FMN-binding domain-like"/>
    <property type="match status" value="1"/>
</dbReference>
<evidence type="ECO:0000256" key="5">
    <source>
        <dbReference type="ARBA" id="ARBA00022982"/>
    </source>
</evidence>
<dbReference type="AlphaFoldDB" id="A0A1V3NGE4"/>
<dbReference type="NCBIfam" id="NF003454">
    <property type="entry name" value="PRK05035.1"/>
    <property type="match status" value="1"/>
</dbReference>
<dbReference type="Gene3D" id="3.30.70.20">
    <property type="match status" value="1"/>
</dbReference>
<keyword evidence="8" id="KW-0997">Cell inner membrane</keyword>
<dbReference type="Pfam" id="PF12838">
    <property type="entry name" value="Fer4_7"/>
    <property type="match status" value="1"/>
</dbReference>
<evidence type="ECO:0000256" key="3">
    <source>
        <dbReference type="ARBA" id="ARBA00022723"/>
    </source>
</evidence>
<organism evidence="11 12">
    <name type="scientific">Thioalkalivibrio denitrificans</name>
    <dbReference type="NCBI Taxonomy" id="108003"/>
    <lineage>
        <taxon>Bacteria</taxon>
        <taxon>Pseudomonadati</taxon>
        <taxon>Pseudomonadota</taxon>
        <taxon>Gammaproteobacteria</taxon>
        <taxon>Chromatiales</taxon>
        <taxon>Ectothiorhodospiraceae</taxon>
        <taxon>Thioalkalivibrio</taxon>
    </lineage>
</organism>
<dbReference type="GO" id="GO:0022900">
    <property type="term" value="P:electron transport chain"/>
    <property type="evidence" value="ECO:0007669"/>
    <property type="project" value="UniProtKB-UniRule"/>
</dbReference>
<feature type="binding site" evidence="8">
    <location>
        <position position="384"/>
    </location>
    <ligand>
        <name>[4Fe-4S] cluster</name>
        <dbReference type="ChEBI" id="CHEBI:49883"/>
        <label>1</label>
    </ligand>
</feature>
<keyword evidence="3 8" id="KW-0479">Metal-binding</keyword>
<feature type="binding site" evidence="8">
    <location>
        <position position="423"/>
    </location>
    <ligand>
        <name>[4Fe-4S] cluster</name>
        <dbReference type="ChEBI" id="CHEBI:49883"/>
        <label>2</label>
    </ligand>
</feature>
<dbReference type="SUPFAM" id="SSF46548">
    <property type="entry name" value="alpha-helical ferredoxin"/>
    <property type="match status" value="1"/>
</dbReference>
<dbReference type="RefSeq" id="WP_077278946.1">
    <property type="nucleotide sequence ID" value="NZ_MVBK01000053.1"/>
</dbReference>
<dbReference type="EMBL" id="MVBK01000053">
    <property type="protein sequence ID" value="OOG23993.1"/>
    <property type="molecule type" value="Genomic_DNA"/>
</dbReference>
<keyword evidence="6 8" id="KW-0408">Iron</keyword>
<dbReference type="OrthoDB" id="9767754at2"/>
<dbReference type="InterPro" id="IPR017896">
    <property type="entry name" value="4Fe4S_Fe-S-bd"/>
</dbReference>
<keyword evidence="8" id="KW-1003">Cell membrane</keyword>
<gene>
    <name evidence="8" type="primary">rnfC</name>
    <name evidence="11" type="ORF">B1C78_09655</name>
</gene>
<evidence type="ECO:0000313" key="11">
    <source>
        <dbReference type="EMBL" id="OOG23993.1"/>
    </source>
</evidence>
<feature type="region of interest" description="Disordered" evidence="9">
    <location>
        <begin position="1"/>
        <end position="27"/>
    </location>
</feature>
<dbReference type="GO" id="GO:0005886">
    <property type="term" value="C:plasma membrane"/>
    <property type="evidence" value="ECO:0007669"/>
    <property type="project" value="UniProtKB-SubCell"/>
</dbReference>
<dbReference type="GO" id="GO:0046872">
    <property type="term" value="F:metal ion binding"/>
    <property type="evidence" value="ECO:0007669"/>
    <property type="project" value="UniProtKB-KW"/>
</dbReference>
<feature type="binding site" evidence="8">
    <location>
        <position position="388"/>
    </location>
    <ligand>
        <name>[4Fe-4S] cluster</name>
        <dbReference type="ChEBI" id="CHEBI:49883"/>
        <label>2</label>
    </ligand>
</feature>
<comment type="subunit">
    <text evidence="8">The complex is composed of six subunits: RnfA, RnfB, RnfC, RnfD, RnfE and RnfG.</text>
</comment>
<keyword evidence="2 8" id="KW-0004">4Fe-4S</keyword>
<dbReference type="FunFam" id="3.30.70.20:FF:000044">
    <property type="entry name" value="Ion-translocating oxidoreductase complex subunit C"/>
    <property type="match status" value="1"/>
</dbReference>
<protein>
    <recommendedName>
        <fullName evidence="8">Ion-translocating oxidoreductase complex subunit C</fullName>
        <ecNumber evidence="8">7.-.-.-</ecNumber>
    </recommendedName>
    <alternativeName>
        <fullName evidence="8">Rnf electron transport complex subunit C</fullName>
    </alternativeName>
</protein>
<evidence type="ECO:0000256" key="9">
    <source>
        <dbReference type="SAM" id="MobiDB-lite"/>
    </source>
</evidence>
<feature type="domain" description="4Fe-4S ferredoxin-type" evidence="10">
    <location>
        <begin position="378"/>
        <end position="398"/>
    </location>
</feature>
<dbReference type="InterPro" id="IPR011538">
    <property type="entry name" value="Nuo51_FMN-bd"/>
</dbReference>
<sequence length="534" mass="58099">MTEHGLKLHPFHGGLELPGHKEESTREPVLPMRVPGRLIVPLRQHIGEEAEPCVKAGDRVNKGSVIGVCDTYVGAPVHAPSSGYVVEVADHPVPHPSGLSAPCVVIETDGREYWGDSRLPHIEDYLNADPASLRYRIREAGIVGLGGAAFPSAVKLTPRPGHKLDCLVINASECEPYITCDDMLMRTHANQVIEGIRILKQAVQPRCCLIGIEDHMTAAIEALRRALGGDDVDGIRIVPIPSLYPAGGERQLIQVLTGREVPSQGLPADIGMVCQNVGTAAAVYRAVALGEPLLSRIVTVTGGGVNRPRNLEVLIGTPIAELVDASGGYTSAVSRLIMGGPMMGFGLPSDEVPVVKATNCILAATDEDIAPPGPVMPCIRCAECVRVCPAQLLPQQIYWYARAKDFDKAQDYNLFDCIECGCCAYVCPSNIPLVQYYRYAKTEIWAQERERRKADIARERHEFRQARLEQEAREKAERLARKKAALAAKQGDPGEDPKKAAIQAALERARARKATQESEQMDTEKTDRDKEPSG</sequence>
<feature type="binding site" evidence="8">
    <location>
        <position position="427"/>
    </location>
    <ligand>
        <name>[4Fe-4S] cluster</name>
        <dbReference type="ChEBI" id="CHEBI:49883"/>
        <label>1</label>
    </ligand>
</feature>
<evidence type="ECO:0000313" key="12">
    <source>
        <dbReference type="Proteomes" id="UP000189462"/>
    </source>
</evidence>
<accession>A0A1V3NGE4</accession>
<dbReference type="STRING" id="108003.B1C78_09655"/>
<dbReference type="InterPro" id="IPR026902">
    <property type="entry name" value="RnfC_N"/>
</dbReference>
<comment type="subcellular location">
    <subcellularLocation>
        <location evidence="8">Cell inner membrane</location>
        <topology evidence="8">Peripheral membrane protein</topology>
    </subcellularLocation>
</comment>
<keyword evidence="8" id="KW-1278">Translocase</keyword>
<dbReference type="InterPro" id="IPR010208">
    <property type="entry name" value="Ion_transpt_RnfC/RsxC"/>
</dbReference>
<feature type="region of interest" description="Disordered" evidence="9">
    <location>
        <begin position="479"/>
        <end position="534"/>
    </location>
</feature>
<keyword evidence="7 8" id="KW-0411">Iron-sulfur</keyword>
<keyword evidence="1 8" id="KW-0813">Transport</keyword>
<dbReference type="GO" id="GO:0009055">
    <property type="term" value="F:electron transfer activity"/>
    <property type="evidence" value="ECO:0007669"/>
    <property type="project" value="InterPro"/>
</dbReference>
<dbReference type="Gene3D" id="3.40.50.11540">
    <property type="entry name" value="NADH-ubiquinone oxidoreductase 51kDa subunit"/>
    <property type="match status" value="1"/>
</dbReference>
<dbReference type="InterPro" id="IPR037225">
    <property type="entry name" value="Nuo51_FMN-bd_sf"/>
</dbReference>
<comment type="caution">
    <text evidence="11">The sequence shown here is derived from an EMBL/GenBank/DDBJ whole genome shotgun (WGS) entry which is preliminary data.</text>
</comment>
<proteinExistence type="inferred from homology"/>
<dbReference type="PROSITE" id="PS51379">
    <property type="entry name" value="4FE4S_FER_2"/>
    <property type="match status" value="2"/>
</dbReference>
<evidence type="ECO:0000256" key="8">
    <source>
        <dbReference type="HAMAP-Rule" id="MF_00461"/>
    </source>
</evidence>
<dbReference type="PANTHER" id="PTHR43034">
    <property type="entry name" value="ION-TRANSLOCATING OXIDOREDUCTASE COMPLEX SUBUNIT C"/>
    <property type="match status" value="1"/>
</dbReference>
<comment type="cofactor">
    <cofactor evidence="8">
        <name>[4Fe-4S] cluster</name>
        <dbReference type="ChEBI" id="CHEBI:49883"/>
    </cofactor>
    <text evidence="8">Binds 2 [4Fe-4S] clusters per subunit.</text>
</comment>